<dbReference type="AlphaFoldDB" id="A0A5N5T1C1"/>
<dbReference type="GO" id="GO:0017158">
    <property type="term" value="P:regulation of calcium ion-dependent exocytosis"/>
    <property type="evidence" value="ECO:0007669"/>
    <property type="project" value="TreeGrafter"/>
</dbReference>
<dbReference type="SUPFAM" id="SSF49562">
    <property type="entry name" value="C2 domain (Calcium/lipid-binding domain, CaLB)"/>
    <property type="match status" value="2"/>
</dbReference>
<accession>A0A5N5T1C1</accession>
<evidence type="ECO:0000313" key="5">
    <source>
        <dbReference type="Proteomes" id="UP000326759"/>
    </source>
</evidence>
<dbReference type="PANTHER" id="PTHR45729:SF6">
    <property type="entry name" value="RABPHILIN, ISOFORM A"/>
    <property type="match status" value="1"/>
</dbReference>
<keyword evidence="2" id="KW-0677">Repeat</keyword>
<evidence type="ECO:0000313" key="4">
    <source>
        <dbReference type="EMBL" id="KAB7499967.1"/>
    </source>
</evidence>
<dbReference type="OrthoDB" id="270970at2759"/>
<reference evidence="4 5" key="1">
    <citation type="journal article" date="2019" name="PLoS Biol.">
        <title>Sex chromosomes control vertical transmission of feminizing Wolbachia symbionts in an isopod.</title>
        <authorList>
            <person name="Becking T."/>
            <person name="Chebbi M.A."/>
            <person name="Giraud I."/>
            <person name="Moumen B."/>
            <person name="Laverre T."/>
            <person name="Caubet Y."/>
            <person name="Peccoud J."/>
            <person name="Gilbert C."/>
            <person name="Cordaux R."/>
        </authorList>
    </citation>
    <scope>NUCLEOTIDE SEQUENCE [LARGE SCALE GENOMIC DNA]</scope>
    <source>
        <strain evidence="4">ANa2</strain>
        <tissue evidence="4">Whole body excluding digestive tract and cuticle</tissue>
    </source>
</reference>
<dbReference type="PROSITE" id="PS50004">
    <property type="entry name" value="C2"/>
    <property type="match status" value="2"/>
</dbReference>
<dbReference type="EMBL" id="SEYY01015885">
    <property type="protein sequence ID" value="KAB7499967.1"/>
    <property type="molecule type" value="Genomic_DNA"/>
</dbReference>
<dbReference type="SMART" id="SM00239">
    <property type="entry name" value="C2"/>
    <property type="match status" value="2"/>
</dbReference>
<evidence type="ECO:0000259" key="3">
    <source>
        <dbReference type="PROSITE" id="PS50004"/>
    </source>
</evidence>
<protein>
    <submittedName>
        <fullName evidence="4">Double C2-like domain-containing protein beta</fullName>
    </submittedName>
</protein>
<dbReference type="Pfam" id="PF00168">
    <property type="entry name" value="C2"/>
    <property type="match status" value="2"/>
</dbReference>
<sequence>MSCTMVCDCILKQVRKNIFLISKNLNYLYRKGYKGYLGVLDFSLLYDSHSQSLHCTLHSAKDLKPLDSTPVVDAYVKLNLLPGASKSNKLKTQVVPKSVHPDFNETLTYYGISDHDMARKTLRLMVLVVNDAERFKHDFLGEIRIPLKSLIPHEARRFRKHLEQKTNLAEDESKEFELGKILLSLKYSSQRGALVVGVVRCAHLPSMDANGFSDPYVKVQLKQAKIVQKKFKTTVKWRNLNPEFNEEFAFEMKRNELPKKTLEVRVFDKDVGRMDDFIAYDNHEQFLVFSSAKRTKIMNSFRHLAFESQWIKIPIPIDHSLLW</sequence>
<dbReference type="PRINTS" id="PR00360">
    <property type="entry name" value="C2DOMAIN"/>
</dbReference>
<comment type="caution">
    <text evidence="4">The sequence shown here is derived from an EMBL/GenBank/DDBJ whole genome shotgun (WGS) entry which is preliminary data.</text>
</comment>
<dbReference type="InterPro" id="IPR000008">
    <property type="entry name" value="C2_dom"/>
</dbReference>
<dbReference type="GO" id="GO:0016020">
    <property type="term" value="C:membrane"/>
    <property type="evidence" value="ECO:0007669"/>
    <property type="project" value="InterPro"/>
</dbReference>
<dbReference type="GO" id="GO:0006887">
    <property type="term" value="P:exocytosis"/>
    <property type="evidence" value="ECO:0007669"/>
    <property type="project" value="TreeGrafter"/>
</dbReference>
<dbReference type="Gene3D" id="2.60.40.150">
    <property type="entry name" value="C2 domain"/>
    <property type="match status" value="2"/>
</dbReference>
<feature type="domain" description="C2" evidence="3">
    <location>
        <begin position="36"/>
        <end position="162"/>
    </location>
</feature>
<keyword evidence="1" id="KW-0479">Metal-binding</keyword>
<dbReference type="PRINTS" id="PR00399">
    <property type="entry name" value="SYNAPTOTAGMN"/>
</dbReference>
<proteinExistence type="predicted"/>
<name>A0A5N5T1C1_9CRUS</name>
<evidence type="ECO:0000256" key="1">
    <source>
        <dbReference type="ARBA" id="ARBA00022723"/>
    </source>
</evidence>
<dbReference type="GO" id="GO:0098793">
    <property type="term" value="C:presynapse"/>
    <property type="evidence" value="ECO:0007669"/>
    <property type="project" value="GOC"/>
</dbReference>
<dbReference type="InterPro" id="IPR001565">
    <property type="entry name" value="Synaptotagmin"/>
</dbReference>
<dbReference type="InterPro" id="IPR043566">
    <property type="entry name" value="Rabphilin/DOC2/Noc2"/>
</dbReference>
<evidence type="ECO:0000256" key="2">
    <source>
        <dbReference type="ARBA" id="ARBA00022737"/>
    </source>
</evidence>
<organism evidence="4 5">
    <name type="scientific">Armadillidium nasatum</name>
    <dbReference type="NCBI Taxonomy" id="96803"/>
    <lineage>
        <taxon>Eukaryota</taxon>
        <taxon>Metazoa</taxon>
        <taxon>Ecdysozoa</taxon>
        <taxon>Arthropoda</taxon>
        <taxon>Crustacea</taxon>
        <taxon>Multicrustacea</taxon>
        <taxon>Malacostraca</taxon>
        <taxon>Eumalacostraca</taxon>
        <taxon>Peracarida</taxon>
        <taxon>Isopoda</taxon>
        <taxon>Oniscidea</taxon>
        <taxon>Crinocheta</taxon>
        <taxon>Armadillidiidae</taxon>
        <taxon>Armadillidium</taxon>
    </lineage>
</organism>
<feature type="domain" description="C2" evidence="3">
    <location>
        <begin position="177"/>
        <end position="298"/>
    </location>
</feature>
<keyword evidence="5" id="KW-1185">Reference proteome</keyword>
<dbReference type="GO" id="GO:0061669">
    <property type="term" value="P:spontaneous neurotransmitter secretion"/>
    <property type="evidence" value="ECO:0007669"/>
    <property type="project" value="TreeGrafter"/>
</dbReference>
<dbReference type="Proteomes" id="UP000326759">
    <property type="component" value="Unassembled WGS sequence"/>
</dbReference>
<dbReference type="PANTHER" id="PTHR45729">
    <property type="entry name" value="RABPHILIN, ISOFORM A"/>
    <property type="match status" value="1"/>
</dbReference>
<dbReference type="InterPro" id="IPR035892">
    <property type="entry name" value="C2_domain_sf"/>
</dbReference>
<gene>
    <name evidence="4" type="primary">Doc2b</name>
    <name evidence="4" type="ORF">Anas_11959</name>
</gene>
<dbReference type="GO" id="GO:0046872">
    <property type="term" value="F:metal ion binding"/>
    <property type="evidence" value="ECO:0007669"/>
    <property type="project" value="UniProtKB-KW"/>
</dbReference>